<keyword evidence="3" id="KW-1185">Reference proteome</keyword>
<dbReference type="EMBL" id="BONZ01000050">
    <property type="protein sequence ID" value="GIH17192.1"/>
    <property type="molecule type" value="Genomic_DNA"/>
</dbReference>
<evidence type="ECO:0000256" key="1">
    <source>
        <dbReference type="SAM" id="MobiDB-lite"/>
    </source>
</evidence>
<evidence type="ECO:0008006" key="4">
    <source>
        <dbReference type="Google" id="ProtNLM"/>
    </source>
</evidence>
<name>A0A8J3QW47_9ACTN</name>
<organism evidence="2 3">
    <name type="scientific">Rugosimonospora africana</name>
    <dbReference type="NCBI Taxonomy" id="556532"/>
    <lineage>
        <taxon>Bacteria</taxon>
        <taxon>Bacillati</taxon>
        <taxon>Actinomycetota</taxon>
        <taxon>Actinomycetes</taxon>
        <taxon>Micromonosporales</taxon>
        <taxon>Micromonosporaceae</taxon>
        <taxon>Rugosimonospora</taxon>
    </lineage>
</organism>
<evidence type="ECO:0000313" key="2">
    <source>
        <dbReference type="EMBL" id="GIH17192.1"/>
    </source>
</evidence>
<reference evidence="2" key="1">
    <citation type="submission" date="2021-01" db="EMBL/GenBank/DDBJ databases">
        <title>Whole genome shotgun sequence of Rugosimonospora africana NBRC 104875.</title>
        <authorList>
            <person name="Komaki H."/>
            <person name="Tamura T."/>
        </authorList>
    </citation>
    <scope>NUCLEOTIDE SEQUENCE</scope>
    <source>
        <strain evidence="2">NBRC 104875</strain>
    </source>
</reference>
<dbReference type="AlphaFoldDB" id="A0A8J3QW47"/>
<feature type="compositionally biased region" description="Pro residues" evidence="1">
    <location>
        <begin position="93"/>
        <end position="103"/>
    </location>
</feature>
<gene>
    <name evidence="2" type="ORF">Raf01_53640</name>
</gene>
<protein>
    <recommendedName>
        <fullName evidence="4">PknH-like extracellular domain-containing protein</fullName>
    </recommendedName>
</protein>
<feature type="region of interest" description="Disordered" evidence="1">
    <location>
        <begin position="85"/>
        <end position="109"/>
    </location>
</feature>
<comment type="caution">
    <text evidence="2">The sequence shown here is derived from an EMBL/GenBank/DDBJ whole genome shotgun (WGS) entry which is preliminary data.</text>
</comment>
<dbReference type="Proteomes" id="UP000642748">
    <property type="component" value="Unassembled WGS sequence"/>
</dbReference>
<accession>A0A8J3QW47</accession>
<evidence type="ECO:0000313" key="3">
    <source>
        <dbReference type="Proteomes" id="UP000642748"/>
    </source>
</evidence>
<proteinExistence type="predicted"/>
<dbReference type="RefSeq" id="WP_203920752.1">
    <property type="nucleotide sequence ID" value="NZ_BONZ01000050.1"/>
</dbReference>
<sequence>MSERSGTLRAVQIKNNVGTGKPVVAVALGLFPVVAIASCSSTASRHSESVPSASASPAPPLTDAQLRQRLITKDSLPAEFDLLDFSDVAPSDGPDPSPSPASSPGPVDAIPCSDVRGPVFLGDMPAPAGQATIGVHGHTGRGWFGNEWLASYPGDGAKQILDDLRSVVKRCPSYSDDALAGMGFDSLRLNISLTSGPKLGDESLRLQIREPSKAPGIAVETDSIYIRDGHTLMLLDEQATIGTTAQPSPLTQVATIAFAKLT</sequence>